<gene>
    <name evidence="2" type="ORF">S01H1_35833</name>
</gene>
<dbReference type="SMART" id="SM00506">
    <property type="entry name" value="A1pp"/>
    <property type="match status" value="1"/>
</dbReference>
<comment type="caution">
    <text evidence="2">The sequence shown here is derived from an EMBL/GenBank/DDBJ whole genome shotgun (WGS) entry which is preliminary data.</text>
</comment>
<dbReference type="SUPFAM" id="SSF52949">
    <property type="entry name" value="Macro domain-like"/>
    <property type="match status" value="1"/>
</dbReference>
<dbReference type="PROSITE" id="PS51154">
    <property type="entry name" value="MACRO"/>
    <property type="match status" value="1"/>
</dbReference>
<accession>X0VQZ5</accession>
<dbReference type="PANTHER" id="PTHR11106">
    <property type="entry name" value="GANGLIOSIDE INDUCED DIFFERENTIATION ASSOCIATED PROTEIN 2-RELATED"/>
    <property type="match status" value="1"/>
</dbReference>
<dbReference type="PANTHER" id="PTHR11106:SF111">
    <property type="entry name" value="MACRO DOMAIN-CONTAINING PROTEIN"/>
    <property type="match status" value="1"/>
</dbReference>
<dbReference type="Gene3D" id="3.40.220.10">
    <property type="entry name" value="Leucine Aminopeptidase, subunit E, domain 1"/>
    <property type="match status" value="1"/>
</dbReference>
<organism evidence="2">
    <name type="scientific">marine sediment metagenome</name>
    <dbReference type="NCBI Taxonomy" id="412755"/>
    <lineage>
        <taxon>unclassified sequences</taxon>
        <taxon>metagenomes</taxon>
        <taxon>ecological metagenomes</taxon>
    </lineage>
</organism>
<proteinExistence type="predicted"/>
<evidence type="ECO:0000259" key="1">
    <source>
        <dbReference type="PROSITE" id="PS51154"/>
    </source>
</evidence>
<dbReference type="CDD" id="cd02907">
    <property type="entry name" value="Macro_Af1521_BAL-like"/>
    <property type="match status" value="1"/>
</dbReference>
<feature type="domain" description="Macro" evidence="1">
    <location>
        <begin position="1"/>
        <end position="175"/>
    </location>
</feature>
<protein>
    <recommendedName>
        <fullName evidence="1">Macro domain-containing protein</fullName>
    </recommendedName>
</protein>
<feature type="non-terminal residue" evidence="2">
    <location>
        <position position="1"/>
    </location>
</feature>
<dbReference type="AlphaFoldDB" id="X0VQZ5"/>
<evidence type="ECO:0000313" key="2">
    <source>
        <dbReference type="EMBL" id="GAG13567.1"/>
    </source>
</evidence>
<reference evidence="2" key="1">
    <citation type="journal article" date="2014" name="Front. Microbiol.">
        <title>High frequency of phylogenetically diverse reductive dehalogenase-homologous genes in deep subseafloor sedimentary metagenomes.</title>
        <authorList>
            <person name="Kawai M."/>
            <person name="Futagami T."/>
            <person name="Toyoda A."/>
            <person name="Takaki Y."/>
            <person name="Nishi S."/>
            <person name="Hori S."/>
            <person name="Arai W."/>
            <person name="Tsubouchi T."/>
            <person name="Morono Y."/>
            <person name="Uchiyama I."/>
            <person name="Ito T."/>
            <person name="Fujiyama A."/>
            <person name="Inagaki F."/>
            <person name="Takami H."/>
        </authorList>
    </citation>
    <scope>NUCLEOTIDE SEQUENCE</scope>
    <source>
        <strain evidence="2">Expedition CK06-06</strain>
    </source>
</reference>
<dbReference type="EMBL" id="BARS01022409">
    <property type="protein sequence ID" value="GAG13567.1"/>
    <property type="molecule type" value="Genomic_DNA"/>
</dbReference>
<dbReference type="Pfam" id="PF01661">
    <property type="entry name" value="Macro"/>
    <property type="match status" value="1"/>
</dbReference>
<dbReference type="InterPro" id="IPR002589">
    <property type="entry name" value="Macro_dom"/>
</dbReference>
<name>X0VQZ5_9ZZZZ</name>
<dbReference type="InterPro" id="IPR043472">
    <property type="entry name" value="Macro_dom-like"/>
</dbReference>
<sequence length="175" mass="18232">PDGRVLRVVQGDITEEEVDAIVNAANEQLAHGGGVAGAIVRAGGRDIQEESRQWIREHGDVPTGGAAITGAGELKARYVIHAVGPVWGMGKEEALLASAVKSALALADEHGLGSMSLPAISTGIYGFPKPLGAQVILGAVQEYLDGHADTSLREVRLCNVDSATSELFVEEAKKL</sequence>